<gene>
    <name evidence="1" type="ORF">HannXRQ_Chr15g0485221</name>
</gene>
<dbReference type="AlphaFoldDB" id="A0A251SAQ2"/>
<name>A0A251SAQ2_HELAN</name>
<sequence>MLPYCSRFIFSILLLAVKLCILGCLDEDVARIYIAEWIVHILWRNILVVLRLISHCTPVLLSNGNLIEQGDLEFLYLSKHYRVGSILCFGRTRSRNNAIYLFKKQCYLFALVAGQLASRDNMFTTCLGRKVALRIWTPAEDLPKTEHAMYSLKAAMK</sequence>
<dbReference type="PANTHER" id="PTHR46322">
    <property type="entry name" value="PUROMYCIN-SENSITIVE AMINOPEPTIDASE"/>
    <property type="match status" value="1"/>
</dbReference>
<dbReference type="PANTHER" id="PTHR46322:SF1">
    <property type="entry name" value="PUROMYCIN-SENSITIVE AMINOPEPTIDASE"/>
    <property type="match status" value="1"/>
</dbReference>
<keyword evidence="1" id="KW-0031">Aminopeptidase</keyword>
<organism evidence="1 2">
    <name type="scientific">Helianthus annuus</name>
    <name type="common">Common sunflower</name>
    <dbReference type="NCBI Taxonomy" id="4232"/>
    <lineage>
        <taxon>Eukaryota</taxon>
        <taxon>Viridiplantae</taxon>
        <taxon>Streptophyta</taxon>
        <taxon>Embryophyta</taxon>
        <taxon>Tracheophyta</taxon>
        <taxon>Spermatophyta</taxon>
        <taxon>Magnoliopsida</taxon>
        <taxon>eudicotyledons</taxon>
        <taxon>Gunneridae</taxon>
        <taxon>Pentapetalae</taxon>
        <taxon>asterids</taxon>
        <taxon>campanulids</taxon>
        <taxon>Asterales</taxon>
        <taxon>Asteraceae</taxon>
        <taxon>Asteroideae</taxon>
        <taxon>Heliantheae alliance</taxon>
        <taxon>Heliantheae</taxon>
        <taxon>Helianthus</taxon>
    </lineage>
</organism>
<dbReference type="GO" id="GO:0008270">
    <property type="term" value="F:zinc ion binding"/>
    <property type="evidence" value="ECO:0007669"/>
    <property type="project" value="InterPro"/>
</dbReference>
<dbReference type="InterPro" id="IPR012779">
    <property type="entry name" value="Peptidase_M1_pepN"/>
</dbReference>
<protein>
    <submittedName>
        <fullName evidence="1">Putative peptidase M1, alanine aminopeptidase/leukotriene A4 hydrolase</fullName>
    </submittedName>
</protein>
<dbReference type="GO" id="GO:0004177">
    <property type="term" value="F:aminopeptidase activity"/>
    <property type="evidence" value="ECO:0007669"/>
    <property type="project" value="UniProtKB-KW"/>
</dbReference>
<keyword evidence="2" id="KW-1185">Reference proteome</keyword>
<accession>A0A251SAQ2</accession>
<dbReference type="Gene3D" id="3.30.2010.30">
    <property type="match status" value="1"/>
</dbReference>
<dbReference type="Proteomes" id="UP000215914">
    <property type="component" value="Chromosome 15"/>
</dbReference>
<keyword evidence="1" id="KW-0378">Hydrolase</keyword>
<keyword evidence="1" id="KW-0645">Protease</keyword>
<proteinExistence type="predicted"/>
<evidence type="ECO:0000313" key="1">
    <source>
        <dbReference type="EMBL" id="OTF95631.1"/>
    </source>
</evidence>
<dbReference type="EMBL" id="CM007904">
    <property type="protein sequence ID" value="OTF95631.1"/>
    <property type="molecule type" value="Genomic_DNA"/>
</dbReference>
<reference evidence="2" key="1">
    <citation type="journal article" date="2017" name="Nature">
        <title>The sunflower genome provides insights into oil metabolism, flowering and Asterid evolution.</title>
        <authorList>
            <person name="Badouin H."/>
            <person name="Gouzy J."/>
            <person name="Grassa C.J."/>
            <person name="Murat F."/>
            <person name="Staton S.E."/>
            <person name="Cottret L."/>
            <person name="Lelandais-Briere C."/>
            <person name="Owens G.L."/>
            <person name="Carrere S."/>
            <person name="Mayjonade B."/>
            <person name="Legrand L."/>
            <person name="Gill N."/>
            <person name="Kane N.C."/>
            <person name="Bowers J.E."/>
            <person name="Hubner S."/>
            <person name="Bellec A."/>
            <person name="Berard A."/>
            <person name="Berges H."/>
            <person name="Blanchet N."/>
            <person name="Boniface M.C."/>
            <person name="Brunel D."/>
            <person name="Catrice O."/>
            <person name="Chaidir N."/>
            <person name="Claudel C."/>
            <person name="Donnadieu C."/>
            <person name="Faraut T."/>
            <person name="Fievet G."/>
            <person name="Helmstetter N."/>
            <person name="King M."/>
            <person name="Knapp S.J."/>
            <person name="Lai Z."/>
            <person name="Le Paslier M.C."/>
            <person name="Lippi Y."/>
            <person name="Lorenzon L."/>
            <person name="Mandel J.R."/>
            <person name="Marage G."/>
            <person name="Marchand G."/>
            <person name="Marquand E."/>
            <person name="Bret-Mestries E."/>
            <person name="Morien E."/>
            <person name="Nambeesan S."/>
            <person name="Nguyen T."/>
            <person name="Pegot-Espagnet P."/>
            <person name="Pouilly N."/>
            <person name="Raftis F."/>
            <person name="Sallet E."/>
            <person name="Schiex T."/>
            <person name="Thomas J."/>
            <person name="Vandecasteele C."/>
            <person name="Vares D."/>
            <person name="Vear F."/>
            <person name="Vautrin S."/>
            <person name="Crespi M."/>
            <person name="Mangin B."/>
            <person name="Burke J.M."/>
            <person name="Salse J."/>
            <person name="Munos S."/>
            <person name="Vincourt P."/>
            <person name="Rieseberg L.H."/>
            <person name="Langlade N.B."/>
        </authorList>
    </citation>
    <scope>NUCLEOTIDE SEQUENCE [LARGE SCALE GENOMIC DNA]</scope>
    <source>
        <strain evidence="2">cv. SF193</strain>
    </source>
</reference>
<dbReference type="InParanoid" id="A0A251SAQ2"/>
<evidence type="ECO:0000313" key="2">
    <source>
        <dbReference type="Proteomes" id="UP000215914"/>
    </source>
</evidence>
<dbReference type="STRING" id="4232.A0A251SAQ2"/>